<evidence type="ECO:0000313" key="2">
    <source>
        <dbReference type="Proteomes" id="UP000431826"/>
    </source>
</evidence>
<dbReference type="EMBL" id="BLIR01000002">
    <property type="protein sequence ID" value="GFE40554.1"/>
    <property type="molecule type" value="Genomic_DNA"/>
</dbReference>
<comment type="caution">
    <text evidence="1">The sequence shown here is derived from an EMBL/GenBank/DDBJ whole genome shotgun (WGS) entry which is preliminary data.</text>
</comment>
<gene>
    <name evidence="1" type="ORF">Stube_52270</name>
</gene>
<keyword evidence="2" id="KW-1185">Reference proteome</keyword>
<reference evidence="1 2" key="1">
    <citation type="submission" date="2019-12" db="EMBL/GenBank/DDBJ databases">
        <title>Whole genome shotgun sequence of Streptomyces tubercidicus NBRC 13090.</title>
        <authorList>
            <person name="Ichikawa N."/>
            <person name="Kimura A."/>
            <person name="Kitahashi Y."/>
            <person name="Komaki H."/>
            <person name="Tamura T."/>
        </authorList>
    </citation>
    <scope>NUCLEOTIDE SEQUENCE [LARGE SCALE GENOMIC DNA]</scope>
    <source>
        <strain evidence="1 2">NBRC 13090</strain>
    </source>
</reference>
<dbReference type="Proteomes" id="UP000431826">
    <property type="component" value="Unassembled WGS sequence"/>
</dbReference>
<name>A0A640UYW1_9ACTN</name>
<dbReference type="AlphaFoldDB" id="A0A640UYW1"/>
<protein>
    <submittedName>
        <fullName evidence="1">Uncharacterized protein</fullName>
    </submittedName>
</protein>
<sequence length="80" mass="7633">MLVAAVLGIVSTPVLWLLDGPDAGQLVGASVQAAAGVGALVWAWVQSASPSAAGARDAVVRTGQAEASGGVDGAYGNSAA</sequence>
<organism evidence="1 2">
    <name type="scientific">Streptomyces tubercidicus</name>
    <dbReference type="NCBI Taxonomy" id="47759"/>
    <lineage>
        <taxon>Bacteria</taxon>
        <taxon>Bacillati</taxon>
        <taxon>Actinomycetota</taxon>
        <taxon>Actinomycetes</taxon>
        <taxon>Kitasatosporales</taxon>
        <taxon>Streptomycetaceae</taxon>
        <taxon>Streptomyces</taxon>
    </lineage>
</organism>
<evidence type="ECO:0000313" key="1">
    <source>
        <dbReference type="EMBL" id="GFE40554.1"/>
    </source>
</evidence>
<proteinExistence type="predicted"/>
<accession>A0A640UYW1</accession>